<keyword evidence="2" id="KW-1185">Reference proteome</keyword>
<proteinExistence type="predicted"/>
<evidence type="ECO:0000313" key="2">
    <source>
        <dbReference type="Proteomes" id="UP000636891"/>
    </source>
</evidence>
<dbReference type="PANTHER" id="PTHR36452:SF1">
    <property type="entry name" value="DUF2461 DOMAIN-CONTAINING PROTEIN"/>
    <property type="match status" value="1"/>
</dbReference>
<dbReference type="NCBIfam" id="TIGR02453">
    <property type="entry name" value="TIGR02453 family protein"/>
    <property type="match status" value="1"/>
</dbReference>
<accession>A0ABR7CQ11</accession>
<dbReference type="PANTHER" id="PTHR36452">
    <property type="entry name" value="CHROMOSOME 12, WHOLE GENOME SHOTGUN SEQUENCE"/>
    <property type="match status" value="1"/>
</dbReference>
<protein>
    <submittedName>
        <fullName evidence="1">DUF2461 domain-containing protein</fullName>
    </submittedName>
</protein>
<dbReference type="InterPro" id="IPR015996">
    <property type="entry name" value="UCP028451"/>
</dbReference>
<comment type="caution">
    <text evidence="1">The sequence shown here is derived from an EMBL/GenBank/DDBJ whole genome shotgun (WGS) entry which is preliminary data.</text>
</comment>
<name>A0ABR7CQ11_9BACT</name>
<dbReference type="PIRSF" id="PIRSF028451">
    <property type="entry name" value="UCP028451"/>
    <property type="match status" value="1"/>
</dbReference>
<dbReference type="Pfam" id="PF09365">
    <property type="entry name" value="DUF2461"/>
    <property type="match status" value="1"/>
</dbReference>
<dbReference type="InterPro" id="IPR012808">
    <property type="entry name" value="CHP02453"/>
</dbReference>
<dbReference type="Proteomes" id="UP000636891">
    <property type="component" value="Unassembled WGS sequence"/>
</dbReference>
<evidence type="ECO:0000313" key="1">
    <source>
        <dbReference type="EMBL" id="MBC5617689.1"/>
    </source>
</evidence>
<reference evidence="1 2" key="1">
    <citation type="submission" date="2020-08" db="EMBL/GenBank/DDBJ databases">
        <title>Genome public.</title>
        <authorList>
            <person name="Liu C."/>
            <person name="Sun Q."/>
        </authorList>
    </citation>
    <scope>NUCLEOTIDE SEQUENCE [LARGE SCALE GENOMIC DNA]</scope>
    <source>
        <strain evidence="1 2">New-7</strain>
    </source>
</reference>
<dbReference type="RefSeq" id="WP_101574022.1">
    <property type="nucleotide sequence ID" value="NZ_JACOOK010000008.1"/>
</dbReference>
<organism evidence="1 2">
    <name type="scientific">Alistipes hominis</name>
    <dbReference type="NCBI Taxonomy" id="2763015"/>
    <lineage>
        <taxon>Bacteria</taxon>
        <taxon>Pseudomonadati</taxon>
        <taxon>Bacteroidota</taxon>
        <taxon>Bacteroidia</taxon>
        <taxon>Bacteroidales</taxon>
        <taxon>Rikenellaceae</taxon>
        <taxon>Alistipes</taxon>
    </lineage>
</organism>
<gene>
    <name evidence="1" type="ORF">H8S08_11805</name>
</gene>
<sequence>MEDIIRFLEQLRRHNNREWFEANKLWYRDVKARFDGLVARLIDAIAAFDPSVAGLAVKDCTYRIYRDTRFSPNKEPYKTHFGAYFCPRGKKSGYAGYYFHVEPQGDGLIGGHLLSAGLYMPEPNVLKSVRDEIFDNGERFAAAVRGASGFSLNAENRLKRAPAGFPSDSPYVEYLKLKDVYLEKFVDDRFMLQADLVESVAREFRATMPFIALLNRAVDYAREEM</sequence>
<dbReference type="EMBL" id="JACOOK010000008">
    <property type="protein sequence ID" value="MBC5617689.1"/>
    <property type="molecule type" value="Genomic_DNA"/>
</dbReference>